<dbReference type="GO" id="GO:0005634">
    <property type="term" value="C:nucleus"/>
    <property type="evidence" value="ECO:0007669"/>
    <property type="project" value="UniProtKB-SubCell"/>
</dbReference>
<dbReference type="GO" id="GO:0003677">
    <property type="term" value="F:DNA binding"/>
    <property type="evidence" value="ECO:0007669"/>
    <property type="project" value="UniProtKB-KW"/>
</dbReference>
<dbReference type="InParanoid" id="B8M9Y5"/>
<feature type="region of interest" description="Disordered" evidence="7">
    <location>
        <begin position="465"/>
        <end position="487"/>
    </location>
</feature>
<dbReference type="PROSITE" id="PS50048">
    <property type="entry name" value="ZN2_CY6_FUNGAL_2"/>
    <property type="match status" value="1"/>
</dbReference>
<keyword evidence="10" id="KW-1185">Reference proteome</keyword>
<dbReference type="Proteomes" id="UP000001745">
    <property type="component" value="Unassembled WGS sequence"/>
</dbReference>
<feature type="compositionally biased region" description="Basic residues" evidence="7">
    <location>
        <begin position="465"/>
        <end position="476"/>
    </location>
</feature>
<keyword evidence="5" id="KW-0804">Transcription</keyword>
<dbReference type="STRING" id="441959.B8M9Y5"/>
<keyword evidence="6" id="KW-0539">Nucleus</keyword>
<dbReference type="PhylomeDB" id="B8M9Y5"/>
<dbReference type="PROSITE" id="PS00463">
    <property type="entry name" value="ZN2_CY6_FUNGAL_1"/>
    <property type="match status" value="1"/>
</dbReference>
<comment type="subcellular location">
    <subcellularLocation>
        <location evidence="1">Nucleus</location>
    </subcellularLocation>
</comment>
<feature type="compositionally biased region" description="Polar residues" evidence="7">
    <location>
        <begin position="1"/>
        <end position="14"/>
    </location>
</feature>
<dbReference type="eggNOG" id="ENOG502SPPC">
    <property type="taxonomic scope" value="Eukaryota"/>
</dbReference>
<protein>
    <recommendedName>
        <fullName evidence="8">Zn(2)-C6 fungal-type domain-containing protein</fullName>
    </recommendedName>
</protein>
<evidence type="ECO:0000256" key="4">
    <source>
        <dbReference type="ARBA" id="ARBA00023125"/>
    </source>
</evidence>
<dbReference type="PANTHER" id="PTHR47338:SF10">
    <property type="entry name" value="TRANSCRIPTION FACTOR DOMAIN-CONTAINING PROTEIN-RELATED"/>
    <property type="match status" value="1"/>
</dbReference>
<sequence length="699" mass="78519">MKSTNPGLSSTFANNDEDGRTSQSRRTACDVCRERKVRCDRSYPQCGRCLRLRHKCHYTPSTKSNSIDVPQALMKLDSRIAQAEARLALGQSSMMAYSSPFMDPASYASLNWLDASQVMAQYPEISYDEIPGMNVSLDPSSFESIDVSCEMMKQTLDQFQVGSDHDRDHVFHPDAIPSPDMAMSSPENIQYGSPNVSLVNLLSCPIHPERHLPIARETLIGPHRQYFECLHPLLPMIDRSRSIAALEDGSSQSPEVNSLIYAIAMAGAGINKESDELVSACHHHARRCLEDAEREYPGVRFLSIHALQAMLLITYHEFKKQDFSRGWMSLGRALRLTRLMGLHEMDMEASPNNSTTDPALQLPLQKATTLAEIEERRRTFWVAYILDTWACSRTNSSISFGIDDIFTSLPSTATSPEFHTVEKVIRLNEAVCCGDDRPLPPVSAFAGLAIVCGLAAICNRHGRISQRQQKQQHRRSSSATSSPLESEEGGGYPFWVQHFAIDKKLQVVSHCLFQQLQARQQQQLQLTHQQQQPQQNNTVAPCDASVLIVYLNFYAVSIYLHKIAAERSVSTSVPDSLREETDRRCEAAAVQMVSVLHRMHSRDTYNMNILKQANSFVLWSLTCAGRILSQLLDSSIPGKNQRRLHGTLEILYETMNELDDDSGSWDETITSIGEQLQQISLSWRSTPQACHHNDSQFIL</sequence>
<dbReference type="InterPro" id="IPR036864">
    <property type="entry name" value="Zn2-C6_fun-type_DNA-bd_sf"/>
</dbReference>
<dbReference type="RefSeq" id="XP_002482129.1">
    <property type="nucleotide sequence ID" value="XM_002482084.1"/>
</dbReference>
<evidence type="ECO:0000256" key="6">
    <source>
        <dbReference type="ARBA" id="ARBA00023242"/>
    </source>
</evidence>
<dbReference type="InterPro" id="IPR001138">
    <property type="entry name" value="Zn2Cys6_DnaBD"/>
</dbReference>
<dbReference type="VEuPathDB" id="FungiDB:TSTA_119010"/>
<dbReference type="GO" id="GO:0008270">
    <property type="term" value="F:zinc ion binding"/>
    <property type="evidence" value="ECO:0007669"/>
    <property type="project" value="InterPro"/>
</dbReference>
<dbReference type="GO" id="GO:0000981">
    <property type="term" value="F:DNA-binding transcription factor activity, RNA polymerase II-specific"/>
    <property type="evidence" value="ECO:0007669"/>
    <property type="project" value="InterPro"/>
</dbReference>
<gene>
    <name evidence="9" type="ORF">TSTA_119010</name>
</gene>
<dbReference type="SMART" id="SM00066">
    <property type="entry name" value="GAL4"/>
    <property type="match status" value="1"/>
</dbReference>
<dbReference type="EMBL" id="EQ962655">
    <property type="protein sequence ID" value="EED18137.1"/>
    <property type="molecule type" value="Genomic_DNA"/>
</dbReference>
<feature type="region of interest" description="Disordered" evidence="7">
    <location>
        <begin position="1"/>
        <end position="27"/>
    </location>
</feature>
<keyword evidence="3" id="KW-0805">Transcription regulation</keyword>
<evidence type="ECO:0000256" key="1">
    <source>
        <dbReference type="ARBA" id="ARBA00004123"/>
    </source>
</evidence>
<dbReference type="InterPro" id="IPR007219">
    <property type="entry name" value="XnlR_reg_dom"/>
</dbReference>
<dbReference type="SMART" id="SM00906">
    <property type="entry name" value="Fungal_trans"/>
    <property type="match status" value="1"/>
</dbReference>
<reference evidence="10" key="1">
    <citation type="journal article" date="2015" name="Genome Announc.">
        <title>Genome sequence of the AIDS-associated pathogen Penicillium marneffei (ATCC18224) and its near taxonomic relative Talaromyces stipitatus (ATCC10500).</title>
        <authorList>
            <person name="Nierman W.C."/>
            <person name="Fedorova-Abrams N.D."/>
            <person name="Andrianopoulos A."/>
        </authorList>
    </citation>
    <scope>NUCLEOTIDE SEQUENCE [LARGE SCALE GENOMIC DNA]</scope>
    <source>
        <strain evidence="10">ATCC 10500 / CBS 375.48 / QM 6759 / NRRL 1006</strain>
    </source>
</reference>
<keyword evidence="4" id="KW-0238">DNA-binding</keyword>
<dbReference type="Pfam" id="PF00172">
    <property type="entry name" value="Zn_clus"/>
    <property type="match status" value="1"/>
</dbReference>
<dbReference type="Gene3D" id="4.10.240.10">
    <property type="entry name" value="Zn(2)-C6 fungal-type DNA-binding domain"/>
    <property type="match status" value="1"/>
</dbReference>
<dbReference type="AlphaFoldDB" id="B8M9Y5"/>
<dbReference type="CDD" id="cd00067">
    <property type="entry name" value="GAL4"/>
    <property type="match status" value="1"/>
</dbReference>
<evidence type="ECO:0000256" key="2">
    <source>
        <dbReference type="ARBA" id="ARBA00022723"/>
    </source>
</evidence>
<dbReference type="HOGENOM" id="CLU_011017_4_0_1"/>
<dbReference type="GeneID" id="8104351"/>
<evidence type="ECO:0000256" key="3">
    <source>
        <dbReference type="ARBA" id="ARBA00023015"/>
    </source>
</evidence>
<feature type="domain" description="Zn(2)-C6 fungal-type" evidence="8">
    <location>
        <begin position="28"/>
        <end position="58"/>
    </location>
</feature>
<dbReference type="CDD" id="cd12148">
    <property type="entry name" value="fungal_TF_MHR"/>
    <property type="match status" value="1"/>
</dbReference>
<dbReference type="GO" id="GO:0006351">
    <property type="term" value="P:DNA-templated transcription"/>
    <property type="evidence" value="ECO:0007669"/>
    <property type="project" value="InterPro"/>
</dbReference>
<dbReference type="InterPro" id="IPR050815">
    <property type="entry name" value="TF_fung"/>
</dbReference>
<dbReference type="Pfam" id="PF04082">
    <property type="entry name" value="Fungal_trans"/>
    <property type="match status" value="1"/>
</dbReference>
<dbReference type="PANTHER" id="PTHR47338">
    <property type="entry name" value="ZN(II)2CYS6 TRANSCRIPTION FACTOR (EUROFUNG)-RELATED"/>
    <property type="match status" value="1"/>
</dbReference>
<evidence type="ECO:0000259" key="8">
    <source>
        <dbReference type="PROSITE" id="PS50048"/>
    </source>
</evidence>
<evidence type="ECO:0000256" key="5">
    <source>
        <dbReference type="ARBA" id="ARBA00023163"/>
    </source>
</evidence>
<dbReference type="SUPFAM" id="SSF57701">
    <property type="entry name" value="Zn2/Cys6 DNA-binding domain"/>
    <property type="match status" value="1"/>
</dbReference>
<proteinExistence type="predicted"/>
<organism evidence="9 10">
    <name type="scientific">Talaromyces stipitatus (strain ATCC 10500 / CBS 375.48 / QM 6759 / NRRL 1006)</name>
    <name type="common">Penicillium stipitatum</name>
    <dbReference type="NCBI Taxonomy" id="441959"/>
    <lineage>
        <taxon>Eukaryota</taxon>
        <taxon>Fungi</taxon>
        <taxon>Dikarya</taxon>
        <taxon>Ascomycota</taxon>
        <taxon>Pezizomycotina</taxon>
        <taxon>Eurotiomycetes</taxon>
        <taxon>Eurotiomycetidae</taxon>
        <taxon>Eurotiales</taxon>
        <taxon>Trichocomaceae</taxon>
        <taxon>Talaromyces</taxon>
        <taxon>Talaromyces sect. Talaromyces</taxon>
    </lineage>
</organism>
<evidence type="ECO:0000313" key="10">
    <source>
        <dbReference type="Proteomes" id="UP000001745"/>
    </source>
</evidence>
<keyword evidence="2" id="KW-0479">Metal-binding</keyword>
<evidence type="ECO:0000313" key="9">
    <source>
        <dbReference type="EMBL" id="EED18137.1"/>
    </source>
</evidence>
<evidence type="ECO:0000256" key="7">
    <source>
        <dbReference type="SAM" id="MobiDB-lite"/>
    </source>
</evidence>
<accession>B8M9Y5</accession>
<dbReference type="OrthoDB" id="4356994at2759"/>
<name>B8M9Y5_TALSN</name>
<dbReference type="OMA" id="YYAICTH"/>